<evidence type="ECO:0000256" key="3">
    <source>
        <dbReference type="ARBA" id="ARBA00023163"/>
    </source>
</evidence>
<dbReference type="PANTHER" id="PTHR30146">
    <property type="entry name" value="LACI-RELATED TRANSCRIPTIONAL REPRESSOR"/>
    <property type="match status" value="1"/>
</dbReference>
<feature type="transmembrane region" description="Helical" evidence="4">
    <location>
        <begin position="21"/>
        <end position="41"/>
    </location>
</feature>
<dbReference type="OrthoDB" id="308642at2"/>
<keyword evidence="7" id="KW-1185">Reference proteome</keyword>
<keyword evidence="4" id="KW-0812">Transmembrane</keyword>
<evidence type="ECO:0000256" key="1">
    <source>
        <dbReference type="ARBA" id="ARBA00023015"/>
    </source>
</evidence>
<dbReference type="eggNOG" id="COG1609">
    <property type="taxonomic scope" value="Bacteria"/>
</dbReference>
<dbReference type="Gene3D" id="3.40.50.2300">
    <property type="match status" value="2"/>
</dbReference>
<accession>F0RRG8</accession>
<dbReference type="Proteomes" id="UP000008466">
    <property type="component" value="Chromosome"/>
</dbReference>
<dbReference type="GO" id="GO:0003700">
    <property type="term" value="F:DNA-binding transcription factor activity"/>
    <property type="evidence" value="ECO:0007669"/>
    <property type="project" value="TreeGrafter"/>
</dbReference>
<name>F0RRG8_SPHGB</name>
<dbReference type="InterPro" id="IPR046335">
    <property type="entry name" value="LacI/GalR-like_sensor"/>
</dbReference>
<keyword evidence="2" id="KW-0238">DNA-binding</keyword>
<dbReference type="EMBL" id="CP002541">
    <property type="protein sequence ID" value="ADY14220.1"/>
    <property type="molecule type" value="Genomic_DNA"/>
</dbReference>
<evidence type="ECO:0000256" key="4">
    <source>
        <dbReference type="SAM" id="Phobius"/>
    </source>
</evidence>
<evidence type="ECO:0000259" key="5">
    <source>
        <dbReference type="Pfam" id="PF13377"/>
    </source>
</evidence>
<keyword evidence="1" id="KW-0805">Transcription regulation</keyword>
<evidence type="ECO:0000313" key="7">
    <source>
        <dbReference type="Proteomes" id="UP000008466"/>
    </source>
</evidence>
<keyword evidence="4" id="KW-1133">Transmembrane helix</keyword>
<dbReference type="PANTHER" id="PTHR30146:SF109">
    <property type="entry name" value="HTH-TYPE TRANSCRIPTIONAL REGULATOR GALS"/>
    <property type="match status" value="1"/>
</dbReference>
<proteinExistence type="predicted"/>
<dbReference type="AlphaFoldDB" id="F0RRG8"/>
<dbReference type="SUPFAM" id="SSF46894">
    <property type="entry name" value="C-terminal effector domain of the bipartite response regulators"/>
    <property type="match status" value="1"/>
</dbReference>
<sequence length="399" mass="44940">MMKSVSRRHNTKKIRNSRPNIVLSLQSVVVYSLIMDVYVLIEPLYKDSLWCRQYLDGLKYEAGRNSIPLVFIESLDGYMPPENGICTLLGSTPQWLRKMSADLARNTIRCIVVNPDCSIETGMTSQIHIDFHKAMQMAASYFAIHHRNHTVLFGVNPSSTTDELKAQAFRTAFPAGTISIHESSVSQSCATLTQKYPLVDSVLCCNELVAIALLRQLQLDKRAIPREIWLMTFGRSAIANYIKPSLTAIEVDHILVGRQIIKIAQFLLKNHAFSTLCCTLDANIIPAETTDNASFIVSPIERHIGDQASENSMNFYQDPIIEELCNLDRLFSSILPSDFTLLQGVANNRKYAEIAESLGMSENAIKYRMKRMMGLAEVDHRLAMLSLLERYLGEDWAKG</sequence>
<evidence type="ECO:0000313" key="6">
    <source>
        <dbReference type="EMBL" id="ADY14220.1"/>
    </source>
</evidence>
<feature type="domain" description="Transcriptional regulator LacI/GalR-like sensor" evidence="5">
    <location>
        <begin position="165"/>
        <end position="268"/>
    </location>
</feature>
<dbReference type="InterPro" id="IPR016032">
    <property type="entry name" value="Sig_transdc_resp-reg_C-effctor"/>
</dbReference>
<organism evidence="6 7">
    <name type="scientific">Sphaerochaeta globosa (strain ATCC BAA-1886 / DSM 22777 / Buddy)</name>
    <name type="common">Spirochaeta sp. (strain Buddy)</name>
    <dbReference type="NCBI Taxonomy" id="158189"/>
    <lineage>
        <taxon>Bacteria</taxon>
        <taxon>Pseudomonadati</taxon>
        <taxon>Spirochaetota</taxon>
        <taxon>Spirochaetia</taxon>
        <taxon>Spirochaetales</taxon>
        <taxon>Sphaerochaetaceae</taxon>
        <taxon>Sphaerochaeta</taxon>
    </lineage>
</organism>
<dbReference type="GO" id="GO:0000976">
    <property type="term" value="F:transcription cis-regulatory region binding"/>
    <property type="evidence" value="ECO:0007669"/>
    <property type="project" value="TreeGrafter"/>
</dbReference>
<dbReference type="KEGG" id="sbu:SpiBuddy_2406"/>
<dbReference type="STRING" id="158189.SpiBuddy_2406"/>
<gene>
    <name evidence="6" type="ordered locus">SpiBuddy_2406</name>
</gene>
<dbReference type="HOGENOM" id="CLU_690591_0_0_12"/>
<protein>
    <recommendedName>
        <fullName evidence="5">Transcriptional regulator LacI/GalR-like sensor domain-containing protein</fullName>
    </recommendedName>
</protein>
<dbReference type="InterPro" id="IPR028082">
    <property type="entry name" value="Peripla_BP_I"/>
</dbReference>
<dbReference type="Pfam" id="PF13377">
    <property type="entry name" value="Peripla_BP_3"/>
    <property type="match status" value="1"/>
</dbReference>
<reference evidence="7" key="1">
    <citation type="submission" date="2011-02" db="EMBL/GenBank/DDBJ databases">
        <title>Complete sequence of Spirochaeta sp. Buddy.</title>
        <authorList>
            <person name="Lucas S."/>
            <person name="Copeland A."/>
            <person name="Lapidus A."/>
            <person name="Cheng J.-F."/>
            <person name="Goodwin L."/>
            <person name="Pitluck S."/>
            <person name="Zeytun A."/>
            <person name="Detter J.C."/>
            <person name="Han C."/>
            <person name="Tapia R."/>
            <person name="Land M."/>
            <person name="Hauser L."/>
            <person name="Kyrpides N."/>
            <person name="Ivanova N."/>
            <person name="Mikhailova N."/>
            <person name="Pagani I."/>
            <person name="Ritalahti K.M."/>
            <person name="Loeffler F.E."/>
            <person name="Woyke T."/>
        </authorList>
    </citation>
    <scope>NUCLEOTIDE SEQUENCE [LARGE SCALE GENOMIC DNA]</scope>
    <source>
        <strain evidence="7">ATCC BAA-1886 / DSM 22777 / Buddy</strain>
    </source>
</reference>
<evidence type="ECO:0000256" key="2">
    <source>
        <dbReference type="ARBA" id="ARBA00023125"/>
    </source>
</evidence>
<dbReference type="SUPFAM" id="SSF53822">
    <property type="entry name" value="Periplasmic binding protein-like I"/>
    <property type="match status" value="1"/>
</dbReference>
<keyword evidence="3" id="KW-0804">Transcription</keyword>
<keyword evidence="4" id="KW-0472">Membrane</keyword>